<dbReference type="AlphaFoldDB" id="A0A1F6MGE3"/>
<evidence type="ECO:0000313" key="3">
    <source>
        <dbReference type="Proteomes" id="UP000177953"/>
    </source>
</evidence>
<evidence type="ECO:0000256" key="1">
    <source>
        <dbReference type="SAM" id="Phobius"/>
    </source>
</evidence>
<comment type="caution">
    <text evidence="2">The sequence shown here is derived from an EMBL/GenBank/DDBJ whole genome shotgun (WGS) entry which is preliminary data.</text>
</comment>
<accession>A0A1F6MGE3</accession>
<dbReference type="Proteomes" id="UP000177953">
    <property type="component" value="Unassembled WGS sequence"/>
</dbReference>
<keyword evidence="1" id="KW-0812">Transmembrane</keyword>
<feature type="transmembrane region" description="Helical" evidence="1">
    <location>
        <begin position="68"/>
        <end position="91"/>
    </location>
</feature>
<evidence type="ECO:0000313" key="2">
    <source>
        <dbReference type="EMBL" id="OGH70620.1"/>
    </source>
</evidence>
<feature type="transmembrane region" description="Helical" evidence="1">
    <location>
        <begin position="97"/>
        <end position="119"/>
    </location>
</feature>
<name>A0A1F6MGE3_9BACT</name>
<keyword evidence="1" id="KW-1133">Transmembrane helix</keyword>
<dbReference type="EMBL" id="MFPU01000004">
    <property type="protein sequence ID" value="OGH70620.1"/>
    <property type="molecule type" value="Genomic_DNA"/>
</dbReference>
<keyword evidence="1" id="KW-0472">Membrane</keyword>
<protein>
    <submittedName>
        <fullName evidence="2">Uncharacterized protein</fullName>
    </submittedName>
</protein>
<proteinExistence type="predicted"/>
<reference evidence="2 3" key="1">
    <citation type="journal article" date="2016" name="Nat. Commun.">
        <title>Thousands of microbial genomes shed light on interconnected biogeochemical processes in an aquifer system.</title>
        <authorList>
            <person name="Anantharaman K."/>
            <person name="Brown C.T."/>
            <person name="Hug L.A."/>
            <person name="Sharon I."/>
            <person name="Castelle C.J."/>
            <person name="Probst A.J."/>
            <person name="Thomas B.C."/>
            <person name="Singh A."/>
            <person name="Wilkins M.J."/>
            <person name="Karaoz U."/>
            <person name="Brodie E.L."/>
            <person name="Williams K.H."/>
            <person name="Hubbard S.S."/>
            <person name="Banfield J.F."/>
        </authorList>
    </citation>
    <scope>NUCLEOTIDE SEQUENCE [LARGE SCALE GENOMIC DNA]</scope>
</reference>
<organism evidence="2 3">
    <name type="scientific">Candidatus Magasanikbacteria bacterium RIFCSPHIGHO2_01_FULL_47_8</name>
    <dbReference type="NCBI Taxonomy" id="1798673"/>
    <lineage>
        <taxon>Bacteria</taxon>
        <taxon>Candidatus Magasanikiibacteriota</taxon>
    </lineage>
</organism>
<gene>
    <name evidence="2" type="ORF">A2754_03230</name>
</gene>
<sequence>MGIKRCDLGHFHLVSDTIALSAPKEPPKSDALALPPGPQELSMVAVQQDIAYHKALVEKRRKQKTHSLLILLIVLITIGSEVAGLTIAWLLHHFFGFIWLAVFSCFGTLGLSCIAGQYFERQYDRKTGNLLNEIARLEKLLPPPPLPICSNCTLELTVDSIYCRRCATPVKLAPTTDPPLR</sequence>